<keyword evidence="2" id="KW-1185">Reference proteome</keyword>
<organism evidence="1 2">
    <name type="scientific">Blastomyces silverae</name>
    <dbReference type="NCBI Taxonomy" id="2060906"/>
    <lineage>
        <taxon>Eukaryota</taxon>
        <taxon>Fungi</taxon>
        <taxon>Dikarya</taxon>
        <taxon>Ascomycota</taxon>
        <taxon>Pezizomycotina</taxon>
        <taxon>Eurotiomycetes</taxon>
        <taxon>Eurotiomycetidae</taxon>
        <taxon>Onygenales</taxon>
        <taxon>Ajellomycetaceae</taxon>
        <taxon>Blastomyces</taxon>
    </lineage>
</organism>
<dbReference type="EMBL" id="LDEV01003525">
    <property type="protein sequence ID" value="KLJ05703.1"/>
    <property type="molecule type" value="Genomic_DNA"/>
</dbReference>
<dbReference type="AlphaFoldDB" id="A0A0H1B3P4"/>
<protein>
    <submittedName>
        <fullName evidence="1">Uncharacterized protein</fullName>
    </submittedName>
</protein>
<evidence type="ECO:0000313" key="2">
    <source>
        <dbReference type="Proteomes" id="UP000053573"/>
    </source>
</evidence>
<accession>A0A0H1B3P4</accession>
<feature type="non-terminal residue" evidence="1">
    <location>
        <position position="1"/>
    </location>
</feature>
<comment type="caution">
    <text evidence="1">The sequence shown here is derived from an EMBL/GenBank/DDBJ whole genome shotgun (WGS) entry which is preliminary data.</text>
</comment>
<reference evidence="2" key="1">
    <citation type="journal article" date="2015" name="PLoS Genet.">
        <title>The dynamic genome and transcriptome of the human fungal pathogen Blastomyces and close relative Emmonsia.</title>
        <authorList>
            <person name="Munoz J.F."/>
            <person name="Gauthier G.M."/>
            <person name="Desjardins C.A."/>
            <person name="Gallo J.E."/>
            <person name="Holder J."/>
            <person name="Sullivan T.D."/>
            <person name="Marty A.J."/>
            <person name="Carmen J.C."/>
            <person name="Chen Z."/>
            <person name="Ding L."/>
            <person name="Gujja S."/>
            <person name="Magrini V."/>
            <person name="Misas E."/>
            <person name="Mitreva M."/>
            <person name="Priest M."/>
            <person name="Saif S."/>
            <person name="Whiston E.A."/>
            <person name="Young S."/>
            <person name="Zeng Q."/>
            <person name="Goldman W.E."/>
            <person name="Mardis E.R."/>
            <person name="Taylor J.W."/>
            <person name="McEwen J.G."/>
            <person name="Clay O.K."/>
            <person name="Klein B.S."/>
            <person name="Cuomo C.A."/>
        </authorList>
    </citation>
    <scope>NUCLEOTIDE SEQUENCE [LARGE SCALE GENOMIC DNA]</scope>
    <source>
        <strain evidence="2">UAMH 139</strain>
    </source>
</reference>
<dbReference type="Proteomes" id="UP000053573">
    <property type="component" value="Unassembled WGS sequence"/>
</dbReference>
<sequence length="65" mass="7717">KDFKLFLSYNSVNTLKLSLFNSLSNHRDAVKKTSSIYNLYFISIKLTQIKTEFLFKSLYKTVIFR</sequence>
<evidence type="ECO:0000313" key="1">
    <source>
        <dbReference type="EMBL" id="KLJ05703.1"/>
    </source>
</evidence>
<proteinExistence type="predicted"/>
<name>A0A0H1B3P4_9EURO</name>
<gene>
    <name evidence="1" type="ORF">EMPG_10849</name>
</gene>